<reference evidence="1 2" key="1">
    <citation type="submission" date="2015-01" db="EMBL/GenBank/DDBJ databases">
        <title>Evolution of Trichinella species and genotypes.</title>
        <authorList>
            <person name="Korhonen P.K."/>
            <person name="Edoardo P."/>
            <person name="Giuseppe L.R."/>
            <person name="Gasser R.B."/>
        </authorList>
    </citation>
    <scope>NUCLEOTIDE SEQUENCE [LARGE SCALE GENOMIC DNA]</scope>
    <source>
        <strain evidence="1">ISS588</strain>
    </source>
</reference>
<dbReference type="Proteomes" id="UP000054805">
    <property type="component" value="Unassembled WGS sequence"/>
</dbReference>
<keyword evidence="2" id="KW-1185">Reference proteome</keyword>
<proteinExistence type="predicted"/>
<dbReference type="AlphaFoldDB" id="A0A0V1J5B7"/>
<gene>
    <name evidence="1" type="ORF">T4B_11889</name>
</gene>
<dbReference type="EMBL" id="JYDS01000041">
    <property type="protein sequence ID" value="KRZ29845.1"/>
    <property type="molecule type" value="Genomic_DNA"/>
</dbReference>
<sequence length="84" mass="9569">MQKLPDFEIARKAWVIADINEQLGFFAHMTSINSSSGEKIKISTIEFQIENLQASVKVSIFSKDRGVSVEFPIIQTELDTIQYF</sequence>
<comment type="caution">
    <text evidence="1">The sequence shown here is derived from an EMBL/GenBank/DDBJ whole genome shotgun (WGS) entry which is preliminary data.</text>
</comment>
<evidence type="ECO:0000313" key="1">
    <source>
        <dbReference type="EMBL" id="KRZ29845.1"/>
    </source>
</evidence>
<organism evidence="1 2">
    <name type="scientific">Trichinella pseudospiralis</name>
    <name type="common">Parasitic roundworm</name>
    <dbReference type="NCBI Taxonomy" id="6337"/>
    <lineage>
        <taxon>Eukaryota</taxon>
        <taxon>Metazoa</taxon>
        <taxon>Ecdysozoa</taxon>
        <taxon>Nematoda</taxon>
        <taxon>Enoplea</taxon>
        <taxon>Dorylaimia</taxon>
        <taxon>Trichinellida</taxon>
        <taxon>Trichinellidae</taxon>
        <taxon>Trichinella</taxon>
    </lineage>
</organism>
<evidence type="ECO:0000313" key="2">
    <source>
        <dbReference type="Proteomes" id="UP000054805"/>
    </source>
</evidence>
<accession>A0A0V1J5B7</accession>
<name>A0A0V1J5B7_TRIPS</name>
<protein>
    <submittedName>
        <fullName evidence="1">Uncharacterized protein</fullName>
    </submittedName>
</protein>